<protein>
    <recommendedName>
        <fullName evidence="3">HK97 gp10 family phage protein</fullName>
    </recommendedName>
</protein>
<name>A0ABR7E5G6_9BACT</name>
<organism evidence="1 2">
    <name type="scientific">Parabacteroides segnis</name>
    <dbReference type="NCBI Taxonomy" id="2763058"/>
    <lineage>
        <taxon>Bacteria</taxon>
        <taxon>Pseudomonadati</taxon>
        <taxon>Bacteroidota</taxon>
        <taxon>Bacteroidia</taxon>
        <taxon>Bacteroidales</taxon>
        <taxon>Tannerellaceae</taxon>
        <taxon>Parabacteroides</taxon>
    </lineage>
</organism>
<dbReference type="EMBL" id="JACOOI010000025">
    <property type="protein sequence ID" value="MBC5645020.1"/>
    <property type="molecule type" value="Genomic_DNA"/>
</dbReference>
<evidence type="ECO:0000313" key="1">
    <source>
        <dbReference type="EMBL" id="MBC5645020.1"/>
    </source>
</evidence>
<reference evidence="1 2" key="1">
    <citation type="submission" date="2020-08" db="EMBL/GenBank/DDBJ databases">
        <title>Genome public.</title>
        <authorList>
            <person name="Liu C."/>
            <person name="Sun Q."/>
        </authorList>
    </citation>
    <scope>NUCLEOTIDE SEQUENCE [LARGE SCALE GENOMIC DNA]</scope>
    <source>
        <strain evidence="1 2">BX2</strain>
    </source>
</reference>
<evidence type="ECO:0008006" key="3">
    <source>
        <dbReference type="Google" id="ProtNLM"/>
    </source>
</evidence>
<dbReference type="Proteomes" id="UP000644010">
    <property type="component" value="Unassembled WGS sequence"/>
</dbReference>
<keyword evidence="2" id="KW-1185">Reference proteome</keyword>
<comment type="caution">
    <text evidence="1">The sequence shown here is derived from an EMBL/GenBank/DDBJ whole genome shotgun (WGS) entry which is preliminary data.</text>
</comment>
<sequence length="153" mass="17361">MSNAAVVDTKQVLEMFAELDSKKQKKAHRTALRKATGILVKEVRKNFRQVIKNPNARNRWNGKTFSSGIKSSINKEVTEGKVHILGDFRLKFFELGTKTRYKKQTKGRPSTGSIKATNFFKKAREAKESEISNSMNNIITQSILKVNGQFKGR</sequence>
<accession>A0ABR7E5G6</accession>
<evidence type="ECO:0000313" key="2">
    <source>
        <dbReference type="Proteomes" id="UP000644010"/>
    </source>
</evidence>
<dbReference type="RefSeq" id="WP_186960782.1">
    <property type="nucleotide sequence ID" value="NZ_JACOOI010000025.1"/>
</dbReference>
<gene>
    <name evidence="1" type="ORF">H8S77_19250</name>
</gene>
<proteinExistence type="predicted"/>